<dbReference type="Pfam" id="PF20399">
    <property type="entry name" value="PH_20"/>
    <property type="match status" value="1"/>
</dbReference>
<accession>A0AAN7DA10</accession>
<feature type="compositionally biased region" description="Low complexity" evidence="2">
    <location>
        <begin position="110"/>
        <end position="127"/>
    </location>
</feature>
<proteinExistence type="predicted"/>
<feature type="compositionally biased region" description="Low complexity" evidence="2">
    <location>
        <begin position="767"/>
        <end position="788"/>
    </location>
</feature>
<dbReference type="AlphaFoldDB" id="A0AAN7DA10"/>
<feature type="compositionally biased region" description="Pro residues" evidence="2">
    <location>
        <begin position="8"/>
        <end position="21"/>
    </location>
</feature>
<feature type="compositionally biased region" description="Low complexity" evidence="2">
    <location>
        <begin position="45"/>
        <end position="59"/>
    </location>
</feature>
<feature type="region of interest" description="Disordered" evidence="2">
    <location>
        <begin position="625"/>
        <end position="653"/>
    </location>
</feature>
<feature type="compositionally biased region" description="Polar residues" evidence="2">
    <location>
        <begin position="140"/>
        <end position="150"/>
    </location>
</feature>
<keyword evidence="4" id="KW-0689">Ribosomal protein</keyword>
<feature type="region of interest" description="Disordered" evidence="2">
    <location>
        <begin position="686"/>
        <end position="791"/>
    </location>
</feature>
<evidence type="ECO:0000313" key="5">
    <source>
        <dbReference type="Proteomes" id="UP001304243"/>
    </source>
</evidence>
<dbReference type="Pfam" id="PF20400">
    <property type="entry name" value="BAR_4"/>
    <property type="match status" value="1"/>
</dbReference>
<evidence type="ECO:0000259" key="3">
    <source>
        <dbReference type="PROSITE" id="PS50003"/>
    </source>
</evidence>
<keyword evidence="1" id="KW-0597">Phosphoprotein</keyword>
<dbReference type="PANTHER" id="PTHR31941">
    <property type="entry name" value="CYTOSKELETAL SIGNALING PROTEIN SLM1"/>
    <property type="match status" value="1"/>
</dbReference>
<dbReference type="Proteomes" id="UP001304243">
    <property type="component" value="Unassembled WGS sequence"/>
</dbReference>
<reference evidence="4 5" key="1">
    <citation type="submission" date="2022-11" db="EMBL/GenBank/DDBJ databases">
        <title>Mucor velutinosus strain NIH1002 WGS.</title>
        <authorList>
            <person name="Subramanian P."/>
            <person name="Mullikin J.C."/>
            <person name="Segre J.A."/>
            <person name="Zelazny A.M."/>
        </authorList>
    </citation>
    <scope>NUCLEOTIDE SEQUENCE [LARGE SCALE GENOMIC DNA]</scope>
    <source>
        <strain evidence="4 5">NIH1002</strain>
    </source>
</reference>
<dbReference type="InterPro" id="IPR011993">
    <property type="entry name" value="PH-like_dom_sf"/>
</dbReference>
<evidence type="ECO:0000256" key="2">
    <source>
        <dbReference type="SAM" id="MobiDB-lite"/>
    </source>
</evidence>
<dbReference type="SUPFAM" id="SSF50729">
    <property type="entry name" value="PH domain-like"/>
    <property type="match status" value="1"/>
</dbReference>
<name>A0AAN7DA10_9FUNG</name>
<feature type="compositionally biased region" description="Polar residues" evidence="2">
    <location>
        <begin position="33"/>
        <end position="44"/>
    </location>
</feature>
<dbReference type="Gene3D" id="1.20.1270.60">
    <property type="entry name" value="Arfaptin homology (AH) domain/BAR domain"/>
    <property type="match status" value="1"/>
</dbReference>
<organism evidence="4 5">
    <name type="scientific">Mucor velutinosus</name>
    <dbReference type="NCBI Taxonomy" id="708070"/>
    <lineage>
        <taxon>Eukaryota</taxon>
        <taxon>Fungi</taxon>
        <taxon>Fungi incertae sedis</taxon>
        <taxon>Mucoromycota</taxon>
        <taxon>Mucoromycotina</taxon>
        <taxon>Mucoromycetes</taxon>
        <taxon>Mucorales</taxon>
        <taxon>Mucorineae</taxon>
        <taxon>Mucoraceae</taxon>
        <taxon>Mucor</taxon>
    </lineage>
</organism>
<dbReference type="RefSeq" id="XP_064679990.1">
    <property type="nucleotide sequence ID" value="XM_064824613.1"/>
</dbReference>
<dbReference type="GO" id="GO:0005840">
    <property type="term" value="C:ribosome"/>
    <property type="evidence" value="ECO:0007669"/>
    <property type="project" value="UniProtKB-KW"/>
</dbReference>
<keyword evidence="4" id="KW-0687">Ribonucleoprotein</keyword>
<dbReference type="InterPro" id="IPR046868">
    <property type="entry name" value="BAR_4"/>
</dbReference>
<protein>
    <submittedName>
        <fullName evidence="4">60S ribosomal protein L8</fullName>
    </submittedName>
</protein>
<dbReference type="PANTHER" id="PTHR31941:SF1">
    <property type="entry name" value="CYTOSKELETAL SIGNALING PROTEIN SLM1"/>
    <property type="match status" value="1"/>
</dbReference>
<sequence length="819" mass="91280">MADVLSPTPSPPTSPSPMPPRRPNKSRLRTLSAMDQISTHSSNQSTHSLSPSETSSIPPNSSNSDASLFLSAPPPPLKSNYRSRFTEHFDKQPKRPDTLKASKSLTTIASLPKSSKLTRSSSSSSGSDFMFDAQSDKQRIQLTSSTSTPLQLPHPPRKYGSNGSVLTTNTKSTSQTTTTSHHPAPNNASLNRADFIISRLETWHQCLKSVTSWVEEVAKISLVSSRGFSQKAYPHVDQSLPDNVNASIRTIQAGFRALTMQMAAEQQAFSKCLERDHLPTLFKLRRQVKDRVQQLKNDPTLVLDELLRRAEVTRSKMTHLNRCCKQADKLSGQQVEMDPWVANLLVLRQLKREVDEENRLRLLMIPIQKETADLEQQVIQQIKPTIRYCYEVLSPSAWDGSEDKETAPFELMMDQIMPQQSWDQFVQENKSNFVNEKNPTKDYLKINYPNKFHPLVMTLLKGKMERKFGVRKQFIERNYVLSQGGYLHQFSLDDKVTPEKTIYIPNTTIVPSIDLSKLHTVLTEYAGDTSNTFEICKPSTNVLQRDKISVFRTSTREELVTWCRLLVHIASGVSLSSLDEDLVLRNSSSSFDELEQHPVHMMRLSHSQNMDTRKISIGGTSVGALSSPARSLRSVRTEESFNEPAAYSKSSTPLPTTTTFNVSTPISGVIVEEEMYSTDAESFVTATPQMEDDDDNLYYHSDEEEGDAEQDASALMDYFSPQHGHQPSEDDDDAASIASNSTAKGHSATAHSPNEANERSPSLHSTSDAQSSLYFSSASAPPSPSGLSDTSSIVSIPEFELVPQAINVHHHQQGETESV</sequence>
<feature type="region of interest" description="Disordered" evidence="2">
    <location>
        <begin position="1"/>
        <end position="188"/>
    </location>
</feature>
<evidence type="ECO:0000256" key="1">
    <source>
        <dbReference type="ARBA" id="ARBA00022553"/>
    </source>
</evidence>
<evidence type="ECO:0000313" key="4">
    <source>
        <dbReference type="EMBL" id="KAK4513324.1"/>
    </source>
</evidence>
<dbReference type="PROSITE" id="PS50003">
    <property type="entry name" value="PH_DOMAIN"/>
    <property type="match status" value="1"/>
</dbReference>
<dbReference type="InterPro" id="IPR027267">
    <property type="entry name" value="AH/BAR_dom_sf"/>
</dbReference>
<comment type="caution">
    <text evidence="4">The sequence shown here is derived from an EMBL/GenBank/DDBJ whole genome shotgun (WGS) entry which is preliminary data.</text>
</comment>
<dbReference type="GeneID" id="89949004"/>
<feature type="compositionally biased region" description="Polar residues" evidence="2">
    <location>
        <begin position="749"/>
        <end position="766"/>
    </location>
</feature>
<dbReference type="Gene3D" id="2.30.29.30">
    <property type="entry name" value="Pleckstrin-homology domain (PH domain)/Phosphotyrosine-binding domain (PTB)"/>
    <property type="match status" value="1"/>
</dbReference>
<dbReference type="InterPro" id="IPR001849">
    <property type="entry name" value="PH_domain"/>
</dbReference>
<dbReference type="InterPro" id="IPR046869">
    <property type="entry name" value="SLM1/RGC1-like_PH"/>
</dbReference>
<feature type="compositionally biased region" description="Basic and acidic residues" evidence="2">
    <location>
        <begin position="84"/>
        <end position="100"/>
    </location>
</feature>
<feature type="compositionally biased region" description="Acidic residues" evidence="2">
    <location>
        <begin position="690"/>
        <end position="710"/>
    </location>
</feature>
<dbReference type="EMBL" id="JASEJX010000016">
    <property type="protein sequence ID" value="KAK4513324.1"/>
    <property type="molecule type" value="Genomic_DNA"/>
</dbReference>
<feature type="domain" description="PH" evidence="3">
    <location>
        <begin position="457"/>
        <end position="571"/>
    </location>
</feature>
<feature type="compositionally biased region" description="Low complexity" evidence="2">
    <location>
        <begin position="167"/>
        <end position="180"/>
    </location>
</feature>
<gene>
    <name evidence="4" type="primary">rpl8_2</name>
    <name evidence="4" type="ORF">ATC70_005318</name>
</gene>
<keyword evidence="5" id="KW-1185">Reference proteome</keyword>